<reference evidence="2 3" key="1">
    <citation type="submission" date="2022-09" db="EMBL/GenBank/DDBJ databases">
        <authorList>
            <person name="Palmer J.M."/>
        </authorList>
    </citation>
    <scope>NUCLEOTIDE SEQUENCE [LARGE SCALE GENOMIC DNA]</scope>
    <source>
        <strain evidence="2 3">DSM 7382</strain>
    </source>
</reference>
<dbReference type="EMBL" id="JASBNA010000078">
    <property type="protein sequence ID" value="KAK7678005.1"/>
    <property type="molecule type" value="Genomic_DNA"/>
</dbReference>
<feature type="compositionally biased region" description="Basic and acidic residues" evidence="1">
    <location>
        <begin position="303"/>
        <end position="314"/>
    </location>
</feature>
<feature type="compositionally biased region" description="Basic and acidic residues" evidence="1">
    <location>
        <begin position="669"/>
        <end position="689"/>
    </location>
</feature>
<feature type="compositionally biased region" description="Low complexity" evidence="1">
    <location>
        <begin position="840"/>
        <end position="866"/>
    </location>
</feature>
<feature type="compositionally biased region" description="Pro residues" evidence="1">
    <location>
        <begin position="40"/>
        <end position="52"/>
    </location>
</feature>
<feature type="compositionally biased region" description="Low complexity" evidence="1">
    <location>
        <begin position="792"/>
        <end position="803"/>
    </location>
</feature>
<feature type="compositionally biased region" description="Basic residues" evidence="1">
    <location>
        <begin position="344"/>
        <end position="360"/>
    </location>
</feature>
<feature type="compositionally biased region" description="Low complexity" evidence="1">
    <location>
        <begin position="126"/>
        <end position="163"/>
    </location>
</feature>
<dbReference type="AlphaFoldDB" id="A0AAW0FFZ4"/>
<evidence type="ECO:0000313" key="2">
    <source>
        <dbReference type="EMBL" id="KAK7678005.1"/>
    </source>
</evidence>
<comment type="caution">
    <text evidence="2">The sequence shown here is derived from an EMBL/GenBank/DDBJ whole genome shotgun (WGS) entry which is preliminary data.</text>
</comment>
<feature type="compositionally biased region" description="Low complexity" evidence="1">
    <location>
        <begin position="629"/>
        <end position="648"/>
    </location>
</feature>
<sequence length="931" mass="99199">MDPPSSPPRISITDRRQHVPLLLSSFPAPPTHIPVSPLTPLTPSPSHLPPLSPRLSFTNPPLTAPPASPLPPVPGPSPISEHDTLMFMSAARTRRSSKISLASSSSRYSTASVVSGHQAFPPPLSPSVSSASLDPSNRSLRSFESSNSLSFPPRGSKSSSSLKEPQIREEDSADLTRMSLEEMEMSMSIMSGRSTHGHEPDMDLDLEMELGLSETEDVESLLEFGLKPSLSNRALEEDDQEFVFPVPPQLPISSLNRLDRMKNPAFPSSSPLPSPSPIVRQFSMRKLNKDLPPIPSPSFSKHPIQEEEESHRSASPDINTILASTPKPRRKSASSLNASARSRSNSRPRRSSTRTKAPRRRVSESQVASGSGSTTSITITVDSFNGRRSDVLVRSELPYAHNAQGTQIGHEANKIFRGRDVVDDDGDNSDVSDYGVAIDATGTAIEMFDRDIEERLERQLDGDGSDSDSDIDLHTPLPNLMLRDGLLSPNSKLLPNASRSATPQSMLAGRPGSIMSVASTVMTKSGIYKDQRDTVQRRVRHRDGKLLRGGIGLTTGLGWSDSEDEDAPSPLTRRLSSLALTNKPSSSSLRPSGLGLTPTRSVSETLRSVSSTLEKHSKTRAAVPPTSWTHSSLRNSTRSSTTSTDSFISGGGGSTRTSASSFGSSTSRRTSETTKLVLDHIREHEETAHDTSSTASTSSLPMPVTPMDDFASNDHSWTGTPRKEAGKSNGSISSIKTQTIRRIPSGIPPPGGIAVRTRTTSTSSNSSHHAPPLSAPITGRMPVPRPLRLPQSSSSSMISSSKSTPNTPRTMGIVRSNSDGRELGKNAASRIRSTSGGIGPSRFGSASSSVPPSPAASRLARPSMPSLKQPSTSASTSTSNIGAGTGVTASERPKPRTGTGMVYRTSSRSTPSIRSPTGSLLRPPVNSGVAV</sequence>
<feature type="compositionally biased region" description="Low complexity" evidence="1">
    <location>
        <begin position="584"/>
        <end position="596"/>
    </location>
</feature>
<dbReference type="Proteomes" id="UP001385951">
    <property type="component" value="Unassembled WGS sequence"/>
</dbReference>
<feature type="compositionally biased region" description="Low complexity" evidence="1">
    <location>
        <begin position="98"/>
        <end position="115"/>
    </location>
</feature>
<evidence type="ECO:0000256" key="1">
    <source>
        <dbReference type="SAM" id="MobiDB-lite"/>
    </source>
</evidence>
<feature type="compositionally biased region" description="Polar residues" evidence="1">
    <location>
        <begin position="868"/>
        <end position="882"/>
    </location>
</feature>
<feature type="region of interest" description="Disordered" evidence="1">
    <location>
        <begin position="32"/>
        <end position="175"/>
    </location>
</feature>
<feature type="region of interest" description="Disordered" evidence="1">
    <location>
        <begin position="288"/>
        <end position="378"/>
    </location>
</feature>
<feature type="compositionally biased region" description="Low complexity" evidence="1">
    <location>
        <begin position="369"/>
        <end position="378"/>
    </location>
</feature>
<accession>A0AAW0FFZ4</accession>
<feature type="compositionally biased region" description="Low complexity" evidence="1">
    <location>
        <begin position="333"/>
        <end position="343"/>
    </location>
</feature>
<organism evidence="2 3">
    <name type="scientific">Cerrena zonata</name>
    <dbReference type="NCBI Taxonomy" id="2478898"/>
    <lineage>
        <taxon>Eukaryota</taxon>
        <taxon>Fungi</taxon>
        <taxon>Dikarya</taxon>
        <taxon>Basidiomycota</taxon>
        <taxon>Agaricomycotina</taxon>
        <taxon>Agaricomycetes</taxon>
        <taxon>Polyporales</taxon>
        <taxon>Cerrenaceae</taxon>
        <taxon>Cerrena</taxon>
    </lineage>
</organism>
<feature type="compositionally biased region" description="Polar residues" evidence="1">
    <location>
        <begin position="598"/>
        <end position="612"/>
    </location>
</feature>
<gene>
    <name evidence="2" type="ORF">QCA50_018945</name>
</gene>
<name>A0AAW0FFZ4_9APHY</name>
<feature type="compositionally biased region" description="Low complexity" evidence="1">
    <location>
        <begin position="904"/>
        <end position="919"/>
    </location>
</feature>
<keyword evidence="3" id="KW-1185">Reference proteome</keyword>
<feature type="compositionally biased region" description="Polar residues" evidence="1">
    <location>
        <begin position="728"/>
        <end position="738"/>
    </location>
</feature>
<evidence type="ECO:0000313" key="3">
    <source>
        <dbReference type="Proteomes" id="UP001385951"/>
    </source>
</evidence>
<feature type="compositionally biased region" description="Low complexity" evidence="1">
    <location>
        <begin position="655"/>
        <end position="668"/>
    </location>
</feature>
<protein>
    <submittedName>
        <fullName evidence="2">Uncharacterized protein</fullName>
    </submittedName>
</protein>
<feature type="compositionally biased region" description="Pro residues" evidence="1">
    <location>
        <begin position="62"/>
        <end position="77"/>
    </location>
</feature>
<feature type="region of interest" description="Disordered" evidence="1">
    <location>
        <begin position="578"/>
        <end position="931"/>
    </location>
</feature>
<feature type="compositionally biased region" description="Low complexity" evidence="1">
    <location>
        <begin position="752"/>
        <end position="767"/>
    </location>
</feature>
<proteinExistence type="predicted"/>